<evidence type="ECO:0000313" key="1">
    <source>
        <dbReference type="EMBL" id="MBB3231701.1"/>
    </source>
</evidence>
<dbReference type="AlphaFoldDB" id="A0A7W5HLM2"/>
<reference evidence="1 2" key="1">
    <citation type="submission" date="2020-08" db="EMBL/GenBank/DDBJ databases">
        <title>Genomic Encyclopedia of Type Strains, Phase III (KMG-III): the genomes of soil and plant-associated and newly described type strains.</title>
        <authorList>
            <person name="Whitman W."/>
        </authorList>
    </citation>
    <scope>NUCLEOTIDE SEQUENCE [LARGE SCALE GENOMIC DNA]</scope>
    <source>
        <strain evidence="1 2">CECT 7744</strain>
    </source>
</reference>
<protein>
    <recommendedName>
        <fullName evidence="3">Virion structural protein</fullName>
    </recommendedName>
</protein>
<evidence type="ECO:0008006" key="3">
    <source>
        <dbReference type="Google" id="ProtNLM"/>
    </source>
</evidence>
<dbReference type="Proteomes" id="UP000518892">
    <property type="component" value="Unassembled WGS sequence"/>
</dbReference>
<comment type="caution">
    <text evidence="1">The sequence shown here is derived from an EMBL/GenBank/DDBJ whole genome shotgun (WGS) entry which is preliminary data.</text>
</comment>
<name>A0A7W5HLM2_9GAMM</name>
<dbReference type="EMBL" id="JACHXR010000007">
    <property type="protein sequence ID" value="MBB3231701.1"/>
    <property type="molecule type" value="Genomic_DNA"/>
</dbReference>
<accession>A0A7W5HLM2</accession>
<dbReference type="RefSeq" id="WP_183384178.1">
    <property type="nucleotide sequence ID" value="NZ_JACHXR010000007.1"/>
</dbReference>
<proteinExistence type="predicted"/>
<keyword evidence="2" id="KW-1185">Reference proteome</keyword>
<sequence length="325" mass="34936">MTAYVTGTATDHLDLYNQLYAFLTANADLVNAGEAWTEEWTHPDAAHPVVGADSASQFLLRGPGLAGGDNIYVSFNLHADATNDVYGVALCGHDGVLDTSLAYDDHINTSPRMWTPAFSSAMPYWFVANGRRFVAIWKCSTVYEACYGGLGLAFSTPAGYPYPLVIGGSSETYALRYSVDTWLHTNFVDPGPRDKTSEDAFNSSATGGRSLLVRLPGGSWQYFDNGDYNGQRATTYPWAGAGLIGNNFLEQARPLLGGGYLLSPVTTIIDRSEAKGALMALDGVYHVPGIGNAAEDLITVGGVDHLVVQNAYRSDFEGFWALALD</sequence>
<organism evidence="1 2">
    <name type="scientific">Halomonas stenophila</name>
    <dbReference type="NCBI Taxonomy" id="795312"/>
    <lineage>
        <taxon>Bacteria</taxon>
        <taxon>Pseudomonadati</taxon>
        <taxon>Pseudomonadota</taxon>
        <taxon>Gammaproteobacteria</taxon>
        <taxon>Oceanospirillales</taxon>
        <taxon>Halomonadaceae</taxon>
        <taxon>Halomonas</taxon>
    </lineage>
</organism>
<gene>
    <name evidence="1" type="ORF">FHR97_002560</name>
</gene>
<evidence type="ECO:0000313" key="2">
    <source>
        <dbReference type="Proteomes" id="UP000518892"/>
    </source>
</evidence>